<reference evidence="2 3" key="1">
    <citation type="journal article" date="2021" name="Commun. Biol.">
        <title>The genome of Shorea leprosula (Dipterocarpaceae) highlights the ecological relevance of drought in aseasonal tropical rainforests.</title>
        <authorList>
            <person name="Ng K.K.S."/>
            <person name="Kobayashi M.J."/>
            <person name="Fawcett J.A."/>
            <person name="Hatakeyama M."/>
            <person name="Paape T."/>
            <person name="Ng C.H."/>
            <person name="Ang C.C."/>
            <person name="Tnah L.H."/>
            <person name="Lee C.T."/>
            <person name="Nishiyama T."/>
            <person name="Sese J."/>
            <person name="O'Brien M.J."/>
            <person name="Copetti D."/>
            <person name="Mohd Noor M.I."/>
            <person name="Ong R.C."/>
            <person name="Putra M."/>
            <person name="Sireger I.Z."/>
            <person name="Indrioko S."/>
            <person name="Kosugi Y."/>
            <person name="Izuno A."/>
            <person name="Isagi Y."/>
            <person name="Lee S.L."/>
            <person name="Shimizu K.K."/>
        </authorList>
    </citation>
    <scope>NUCLEOTIDE SEQUENCE [LARGE SCALE GENOMIC DNA]</scope>
    <source>
        <strain evidence="2">214</strain>
    </source>
</reference>
<accession>A0AAV5IVD0</accession>
<protein>
    <submittedName>
        <fullName evidence="2">Uncharacterized protein</fullName>
    </submittedName>
</protein>
<comment type="caution">
    <text evidence="2">The sequence shown here is derived from an EMBL/GenBank/DDBJ whole genome shotgun (WGS) entry which is preliminary data.</text>
</comment>
<dbReference type="PANTHER" id="PTHR33544:SF3">
    <property type="entry name" value="60S RIBOSOMAL PROTEIN L36"/>
    <property type="match status" value="1"/>
</dbReference>
<sequence length="161" mass="17870">MAQRQEGWPLGLLPLKARIGLVRNHDLSGSVSSSTLLTDSPKSSTLSSSDLDTESIGSFFHDRSITLGSPIGVSNILEISQRSTRRRRVDNIKDHKIYMTRPWPFSLCSKLSTDAVDTSAAPPSLRHFLEAERRAANAFRRNKSSSAHKTGDFYPLMAVWV</sequence>
<name>A0AAV5IVD0_9ROSI</name>
<evidence type="ECO:0000313" key="3">
    <source>
        <dbReference type="Proteomes" id="UP001054252"/>
    </source>
</evidence>
<evidence type="ECO:0000313" key="2">
    <source>
        <dbReference type="EMBL" id="GKV05812.1"/>
    </source>
</evidence>
<proteinExistence type="predicted"/>
<feature type="compositionally biased region" description="Low complexity" evidence="1">
    <location>
        <begin position="30"/>
        <end position="50"/>
    </location>
</feature>
<evidence type="ECO:0000256" key="1">
    <source>
        <dbReference type="SAM" id="MobiDB-lite"/>
    </source>
</evidence>
<dbReference type="Proteomes" id="UP001054252">
    <property type="component" value="Unassembled WGS sequence"/>
</dbReference>
<keyword evidence="3" id="KW-1185">Reference proteome</keyword>
<dbReference type="AlphaFoldDB" id="A0AAV5IVD0"/>
<dbReference type="PANTHER" id="PTHR33544">
    <property type="entry name" value="DUF4005 DOMAIN-CONTAINING PROTEIN-RELATED"/>
    <property type="match status" value="1"/>
</dbReference>
<dbReference type="InterPro" id="IPR040344">
    <property type="entry name" value="At3g17950-like"/>
</dbReference>
<organism evidence="2 3">
    <name type="scientific">Rubroshorea leprosula</name>
    <dbReference type="NCBI Taxonomy" id="152421"/>
    <lineage>
        <taxon>Eukaryota</taxon>
        <taxon>Viridiplantae</taxon>
        <taxon>Streptophyta</taxon>
        <taxon>Embryophyta</taxon>
        <taxon>Tracheophyta</taxon>
        <taxon>Spermatophyta</taxon>
        <taxon>Magnoliopsida</taxon>
        <taxon>eudicotyledons</taxon>
        <taxon>Gunneridae</taxon>
        <taxon>Pentapetalae</taxon>
        <taxon>rosids</taxon>
        <taxon>malvids</taxon>
        <taxon>Malvales</taxon>
        <taxon>Dipterocarpaceae</taxon>
        <taxon>Rubroshorea</taxon>
    </lineage>
</organism>
<gene>
    <name evidence="2" type="ORF">SLEP1_g17778</name>
</gene>
<feature type="region of interest" description="Disordered" evidence="1">
    <location>
        <begin position="30"/>
        <end position="51"/>
    </location>
</feature>
<dbReference type="EMBL" id="BPVZ01000024">
    <property type="protein sequence ID" value="GKV05812.1"/>
    <property type="molecule type" value="Genomic_DNA"/>
</dbReference>